<evidence type="ECO:0000313" key="4">
    <source>
        <dbReference type="Proteomes" id="UP000593737"/>
    </source>
</evidence>
<reference evidence="3 4" key="1">
    <citation type="journal article" date="2020" name="ISME J.">
        <title>Enrichment and physiological characterization of a novel comammox Nitrospira indicates ammonium inhibition of complete nitrification.</title>
        <authorList>
            <person name="Sakoula D."/>
            <person name="Koch H."/>
            <person name="Frank J."/>
            <person name="Jetten M.S.M."/>
            <person name="van Kessel M.A.H.J."/>
            <person name="Lucker S."/>
        </authorList>
    </citation>
    <scope>NUCLEOTIDE SEQUENCE [LARGE SCALE GENOMIC DNA]</scope>
    <source>
        <strain evidence="3">Comreactor17</strain>
    </source>
</reference>
<evidence type="ECO:0000259" key="2">
    <source>
        <dbReference type="Pfam" id="PF18914"/>
    </source>
</evidence>
<sequence length="472" mass="49340">MSTSRCVYSIVSIIGLAGLLAACGSEATPPVSASGSGNGSGSASASGTITGFGSVFVNGKQFETSGSSFIVDGQSGSQSDLKVGMTVTVNGSFNGTQRSANAVFQKDAVEGLVQSAATDGLSVIVMGQTVLVDNDTLIDNNIPGRNVLNLVTGTDHVEVSGHIRPNGVIQATYIEKKLINVTPEARGFVKNHNDGAKTFQVGDLTVIYTTALINDMPNPSGNSWNGLLVEAKGTVFNAATTTLTATKVEPEHRGIGNQVDEFEVEGYVTQVLGTGNFIIGNTQVQTTGNTEFRGGTIDEIVVGAKLSAEGRWENGLLIAKHVKFHESVRLEGDIETIGTNAFTLTQLPSVTVTVNSQTEFKDTSLNGMSSGDHVRVRGRVSGNNAVVATRIDLRSADNDIDLQGPVQSITGNVITLLGVSVDTSIINQFESVRGTSISRTGFLAAVRVNSLVKVKGKLSGATVVWDEAELED</sequence>
<dbReference type="KEGG" id="nkf:Nkreftii_002029"/>
<proteinExistence type="predicted"/>
<gene>
    <name evidence="3" type="ORF">Nkreftii_002029</name>
</gene>
<dbReference type="PROSITE" id="PS51257">
    <property type="entry name" value="PROKAR_LIPOPROTEIN"/>
    <property type="match status" value="1"/>
</dbReference>
<feature type="domain" description="DUF5666" evidence="2">
    <location>
        <begin position="331"/>
        <end position="391"/>
    </location>
</feature>
<feature type="domain" description="DUF5666" evidence="2">
    <location>
        <begin position="265"/>
        <end position="323"/>
    </location>
</feature>
<evidence type="ECO:0000313" key="3">
    <source>
        <dbReference type="EMBL" id="QPD04255.1"/>
    </source>
</evidence>
<feature type="domain" description="DUF5666" evidence="2">
    <location>
        <begin position="403"/>
        <end position="460"/>
    </location>
</feature>
<keyword evidence="1" id="KW-0732">Signal</keyword>
<feature type="domain" description="DUF5666" evidence="2">
    <location>
        <begin position="47"/>
        <end position="95"/>
    </location>
</feature>
<dbReference type="Pfam" id="PF18914">
    <property type="entry name" value="DUF5666"/>
    <property type="match status" value="5"/>
</dbReference>
<feature type="chain" id="PRO_5032464138" description="DUF5666 domain-containing protein" evidence="1">
    <location>
        <begin position="28"/>
        <end position="472"/>
    </location>
</feature>
<dbReference type="AlphaFoldDB" id="A0A7S8FEB5"/>
<organism evidence="3 4">
    <name type="scientific">Candidatus Nitrospira kreftii</name>
    <dbReference type="NCBI Taxonomy" id="2652173"/>
    <lineage>
        <taxon>Bacteria</taxon>
        <taxon>Pseudomonadati</taxon>
        <taxon>Nitrospirota</taxon>
        <taxon>Nitrospiria</taxon>
        <taxon>Nitrospirales</taxon>
        <taxon>Nitrospiraceae</taxon>
        <taxon>Nitrospira</taxon>
    </lineage>
</organism>
<dbReference type="Proteomes" id="UP000593737">
    <property type="component" value="Chromosome"/>
</dbReference>
<dbReference type="InterPro" id="IPR043724">
    <property type="entry name" value="DUF5666"/>
</dbReference>
<feature type="signal peptide" evidence="1">
    <location>
        <begin position="1"/>
        <end position="27"/>
    </location>
</feature>
<accession>A0A7S8FEB5</accession>
<evidence type="ECO:0000256" key="1">
    <source>
        <dbReference type="SAM" id="SignalP"/>
    </source>
</evidence>
<feature type="domain" description="DUF5666" evidence="2">
    <location>
        <begin position="110"/>
        <end position="175"/>
    </location>
</feature>
<dbReference type="EMBL" id="CP047423">
    <property type="protein sequence ID" value="QPD04255.1"/>
    <property type="molecule type" value="Genomic_DNA"/>
</dbReference>
<protein>
    <recommendedName>
        <fullName evidence="2">DUF5666 domain-containing protein</fullName>
    </recommendedName>
</protein>
<name>A0A7S8FEB5_9BACT</name>